<dbReference type="FunFam" id="3.90.226.10:FF:000009">
    <property type="entry name" value="Carnitinyl-CoA dehydratase"/>
    <property type="match status" value="1"/>
</dbReference>
<dbReference type="PANTHER" id="PTHR11941:SF54">
    <property type="entry name" value="ENOYL-COA HYDRATASE, MITOCHONDRIAL"/>
    <property type="match status" value="1"/>
</dbReference>
<comment type="similarity">
    <text evidence="1 3">Belongs to the enoyl-CoA hydratase/isomerase family.</text>
</comment>
<name>A0A2V0PJY8_9CHLO</name>
<evidence type="ECO:0000256" key="3">
    <source>
        <dbReference type="RuleBase" id="RU003707"/>
    </source>
</evidence>
<evidence type="ECO:0000256" key="2">
    <source>
        <dbReference type="ARBA" id="ARBA00023239"/>
    </source>
</evidence>
<evidence type="ECO:0000256" key="1">
    <source>
        <dbReference type="ARBA" id="ARBA00005254"/>
    </source>
</evidence>
<reference evidence="4 5" key="1">
    <citation type="journal article" date="2018" name="Sci. Rep.">
        <title>Raphidocelis subcapitata (=Pseudokirchneriella subcapitata) provides an insight into genome evolution and environmental adaptations in the Sphaeropleales.</title>
        <authorList>
            <person name="Suzuki S."/>
            <person name="Yamaguchi H."/>
            <person name="Nakajima N."/>
            <person name="Kawachi M."/>
        </authorList>
    </citation>
    <scope>NUCLEOTIDE SEQUENCE [LARGE SCALE GENOMIC DNA]</scope>
    <source>
        <strain evidence="4 5">NIES-35</strain>
    </source>
</reference>
<dbReference type="FunCoup" id="A0A2V0PJY8">
    <property type="interactions" value="1118"/>
</dbReference>
<dbReference type="GO" id="GO:0016829">
    <property type="term" value="F:lyase activity"/>
    <property type="evidence" value="ECO:0007669"/>
    <property type="project" value="UniProtKB-KW"/>
</dbReference>
<dbReference type="PROSITE" id="PS00166">
    <property type="entry name" value="ENOYL_COA_HYDRATASE"/>
    <property type="match status" value="1"/>
</dbReference>
<dbReference type="Gene3D" id="3.90.226.10">
    <property type="entry name" value="2-enoyl-CoA Hydratase, Chain A, domain 1"/>
    <property type="match status" value="1"/>
</dbReference>
<sequence length="287" mass="28561">MRGPSAADAAPAGARRGLAAPAAAPGPPVLVQEADTHAVVTLNRPASLNALSSEVAGALLQAVARLDACPQIAAIVITGAGGAFAAGADIRELAALESPEQAAAARPFESLDRLLAAARSTPLIAAVNGYALGGGCELAMACDVVVAGERAVFGLPELRLGVVPAFGATQRLPRLVGRALASDMVLTGRRLSAAEALAAGLVSRVAADPLAEASAIAAAIAAGASRRAAAAAVAALRESEGLPLPAGLARERALFYSCFGSDQVEGMAAFLGKRRPQFRGGKPDAPL</sequence>
<dbReference type="SUPFAM" id="SSF52096">
    <property type="entry name" value="ClpP/crotonase"/>
    <property type="match status" value="1"/>
</dbReference>
<gene>
    <name evidence="4" type="ORF">Rsub_12733</name>
</gene>
<evidence type="ECO:0000313" key="5">
    <source>
        <dbReference type="Proteomes" id="UP000247498"/>
    </source>
</evidence>
<dbReference type="Pfam" id="PF00378">
    <property type="entry name" value="ECH_1"/>
    <property type="match status" value="1"/>
</dbReference>
<dbReference type="InParanoid" id="A0A2V0PJY8"/>
<evidence type="ECO:0000313" key="4">
    <source>
        <dbReference type="EMBL" id="GBG00122.1"/>
    </source>
</evidence>
<dbReference type="InterPro" id="IPR029045">
    <property type="entry name" value="ClpP/crotonase-like_dom_sf"/>
</dbReference>
<dbReference type="STRING" id="307507.A0A2V0PJY8"/>
<protein>
    <recommendedName>
        <fullName evidence="6">Enoyl-hydratase</fullName>
    </recommendedName>
</protein>
<keyword evidence="5" id="KW-1185">Reference proteome</keyword>
<dbReference type="InterPro" id="IPR018376">
    <property type="entry name" value="Enoyl-CoA_hyd/isom_CS"/>
</dbReference>
<comment type="caution">
    <text evidence="4">The sequence shown here is derived from an EMBL/GenBank/DDBJ whole genome shotgun (WGS) entry which is preliminary data.</text>
</comment>
<dbReference type="OrthoDB" id="2139957at2759"/>
<evidence type="ECO:0008006" key="6">
    <source>
        <dbReference type="Google" id="ProtNLM"/>
    </source>
</evidence>
<dbReference type="PANTHER" id="PTHR11941">
    <property type="entry name" value="ENOYL-COA HYDRATASE-RELATED"/>
    <property type="match status" value="1"/>
</dbReference>
<dbReference type="EMBL" id="BDRX01000194">
    <property type="protein sequence ID" value="GBG00122.1"/>
    <property type="molecule type" value="Genomic_DNA"/>
</dbReference>
<organism evidence="4 5">
    <name type="scientific">Raphidocelis subcapitata</name>
    <dbReference type="NCBI Taxonomy" id="307507"/>
    <lineage>
        <taxon>Eukaryota</taxon>
        <taxon>Viridiplantae</taxon>
        <taxon>Chlorophyta</taxon>
        <taxon>core chlorophytes</taxon>
        <taxon>Chlorophyceae</taxon>
        <taxon>CS clade</taxon>
        <taxon>Sphaeropleales</taxon>
        <taxon>Selenastraceae</taxon>
        <taxon>Raphidocelis</taxon>
    </lineage>
</organism>
<dbReference type="AlphaFoldDB" id="A0A2V0PJY8"/>
<dbReference type="GO" id="GO:0006635">
    <property type="term" value="P:fatty acid beta-oxidation"/>
    <property type="evidence" value="ECO:0007669"/>
    <property type="project" value="TreeGrafter"/>
</dbReference>
<dbReference type="InterPro" id="IPR014748">
    <property type="entry name" value="Enoyl-CoA_hydra_C"/>
</dbReference>
<dbReference type="Gene3D" id="1.10.12.10">
    <property type="entry name" value="Lyase 2-enoyl-coa Hydratase, Chain A, domain 2"/>
    <property type="match status" value="1"/>
</dbReference>
<accession>A0A2V0PJY8</accession>
<dbReference type="InterPro" id="IPR001753">
    <property type="entry name" value="Enoyl-CoA_hydra/iso"/>
</dbReference>
<dbReference type="CDD" id="cd06558">
    <property type="entry name" value="crotonase-like"/>
    <property type="match status" value="1"/>
</dbReference>
<keyword evidence="2" id="KW-0456">Lyase</keyword>
<proteinExistence type="inferred from homology"/>
<dbReference type="Proteomes" id="UP000247498">
    <property type="component" value="Unassembled WGS sequence"/>
</dbReference>